<dbReference type="InterPro" id="IPR038729">
    <property type="entry name" value="Rad50/SbcC_AAA"/>
</dbReference>
<evidence type="ECO:0000256" key="7">
    <source>
        <dbReference type="ARBA" id="ARBA00023136"/>
    </source>
</evidence>
<evidence type="ECO:0000259" key="8">
    <source>
        <dbReference type="SMART" id="SM00382"/>
    </source>
</evidence>
<dbReference type="InterPro" id="IPR003959">
    <property type="entry name" value="ATPase_AAA_core"/>
</dbReference>
<dbReference type="OrthoDB" id="9784297at2"/>
<dbReference type="Gene3D" id="3.40.50.300">
    <property type="entry name" value="P-loop containing nucleotide triphosphate hydrolases"/>
    <property type="match status" value="1"/>
</dbReference>
<evidence type="ECO:0000256" key="6">
    <source>
        <dbReference type="ARBA" id="ARBA00023065"/>
    </source>
</evidence>
<keyword evidence="7" id="KW-0472">Membrane</keyword>
<dbReference type="AlphaFoldDB" id="A0A0H4QNE8"/>
<dbReference type="GO" id="GO:0005524">
    <property type="term" value="F:ATP binding"/>
    <property type="evidence" value="ECO:0007669"/>
    <property type="project" value="InterPro"/>
</dbReference>
<dbReference type="SUPFAM" id="SSF52540">
    <property type="entry name" value="P-loop containing nucleoside triphosphate hydrolases"/>
    <property type="match status" value="1"/>
</dbReference>
<accession>A0A0H4QNE8</accession>
<dbReference type="GO" id="GO:0005886">
    <property type="term" value="C:plasma membrane"/>
    <property type="evidence" value="ECO:0007669"/>
    <property type="project" value="UniProtKB-SubCell"/>
</dbReference>
<evidence type="ECO:0000256" key="2">
    <source>
        <dbReference type="ARBA" id="ARBA00022448"/>
    </source>
</evidence>
<dbReference type="GO" id="GO:0006302">
    <property type="term" value="P:double-strand break repair"/>
    <property type="evidence" value="ECO:0007669"/>
    <property type="project" value="InterPro"/>
</dbReference>
<dbReference type="InterPro" id="IPR027417">
    <property type="entry name" value="P-loop_NTPase"/>
</dbReference>
<comment type="subcellular location">
    <subcellularLocation>
        <location evidence="1">Cell membrane</location>
        <topology evidence="1">Peripheral membrane protein</topology>
    </subcellularLocation>
</comment>
<dbReference type="SMART" id="SM00382">
    <property type="entry name" value="AAA"/>
    <property type="match status" value="1"/>
</dbReference>
<evidence type="ECO:0000256" key="4">
    <source>
        <dbReference type="ARBA" id="ARBA00022496"/>
    </source>
</evidence>
<dbReference type="Pfam" id="PF13476">
    <property type="entry name" value="AAA_23"/>
    <property type="match status" value="1"/>
</dbReference>
<dbReference type="RefSeq" id="WP_048706209.1">
    <property type="nucleotide sequence ID" value="NZ_CP012034.1"/>
</dbReference>
<dbReference type="GO" id="GO:0006826">
    <property type="term" value="P:iron ion transport"/>
    <property type="evidence" value="ECO:0007669"/>
    <property type="project" value="UniProtKB-KW"/>
</dbReference>
<feature type="domain" description="AAA+ ATPase" evidence="8">
    <location>
        <begin position="63"/>
        <end position="286"/>
    </location>
</feature>
<dbReference type="PANTHER" id="PTHR42771">
    <property type="entry name" value="IRON(3+)-HYDROXAMATE IMPORT ATP-BINDING PROTEIN FHUC"/>
    <property type="match status" value="1"/>
</dbReference>
<evidence type="ECO:0000313" key="9">
    <source>
        <dbReference type="EMBL" id="AKP68288.1"/>
    </source>
</evidence>
<evidence type="ECO:0000313" key="10">
    <source>
        <dbReference type="Proteomes" id="UP000036106"/>
    </source>
</evidence>
<protein>
    <submittedName>
        <fullName evidence="9">ATPase AAA</fullName>
    </submittedName>
</protein>
<keyword evidence="2" id="KW-0813">Transport</keyword>
<keyword evidence="10" id="KW-1185">Reference proteome</keyword>
<keyword evidence="5" id="KW-0408">Iron</keyword>
<keyword evidence="6" id="KW-0406">Ion transport</keyword>
<keyword evidence="4" id="KW-0410">Iron transport</keyword>
<dbReference type="Pfam" id="PF13304">
    <property type="entry name" value="AAA_21"/>
    <property type="match status" value="1"/>
</dbReference>
<dbReference type="InterPro" id="IPR003593">
    <property type="entry name" value="AAA+_ATPase"/>
</dbReference>
<dbReference type="KEGG" id="lgn:ABM34_12565"/>
<dbReference type="PANTHER" id="PTHR42771:SF2">
    <property type="entry name" value="IRON(3+)-HYDROXAMATE IMPORT ATP-BINDING PROTEIN FHUC"/>
    <property type="match status" value="1"/>
</dbReference>
<dbReference type="InterPro" id="IPR051535">
    <property type="entry name" value="Siderophore_ABC-ATPase"/>
</dbReference>
<organism evidence="9 10">
    <name type="scientific">Companilactobacillus ginsenosidimutans</name>
    <dbReference type="NCBI Taxonomy" id="1007676"/>
    <lineage>
        <taxon>Bacteria</taxon>
        <taxon>Bacillati</taxon>
        <taxon>Bacillota</taxon>
        <taxon>Bacilli</taxon>
        <taxon>Lactobacillales</taxon>
        <taxon>Lactobacillaceae</taxon>
        <taxon>Companilactobacillus</taxon>
    </lineage>
</organism>
<dbReference type="STRING" id="1007676.ABM34_12565"/>
<evidence type="ECO:0000256" key="5">
    <source>
        <dbReference type="ARBA" id="ARBA00023004"/>
    </source>
</evidence>
<proteinExistence type="predicted"/>
<dbReference type="EMBL" id="CP012034">
    <property type="protein sequence ID" value="AKP68288.1"/>
    <property type="molecule type" value="Genomic_DNA"/>
</dbReference>
<dbReference type="Proteomes" id="UP000036106">
    <property type="component" value="Chromosome"/>
</dbReference>
<evidence type="ECO:0000256" key="1">
    <source>
        <dbReference type="ARBA" id="ARBA00004202"/>
    </source>
</evidence>
<evidence type="ECO:0000256" key="3">
    <source>
        <dbReference type="ARBA" id="ARBA00022475"/>
    </source>
</evidence>
<sequence length="309" mass="36608">MSNGKSCVPRSLALKCRVVHLEDFTLLDENMECHFFKELKSRASSYFYPFQTFPNKEISHFTFEPVTIIYGDNGSGKSTLLNIIAEKLRLQRGTLYNRARFFKKYLSMCSYTSHKLLPENSSIITSDEIFNYMLNLRALNQGIDNNREEMFEDYLSHKFGDFKYHDLSDYDELKKTIEMRRKTQSRYVREHLQKNVTERSNGESAMHFFTERIKDNQLYLLDEPENSLSPAKQQELVKFLNDSARFFNCQFIIATHSPFLLSLDYAKIYDLDSVPVTTKNWYELPEVKVYADFFEKNRNKFNRNDNNNE</sequence>
<keyword evidence="3" id="KW-1003">Cell membrane</keyword>
<reference evidence="10" key="1">
    <citation type="submission" date="2015-07" db="EMBL/GenBank/DDBJ databases">
        <title>Lactobacillus ginsenosidimutans/EMML 3141/ whole genome sequencing.</title>
        <authorList>
            <person name="Kim M.K."/>
            <person name="Im W.-T."/>
            <person name="Srinivasan S."/>
            <person name="Lee J.-J."/>
        </authorList>
    </citation>
    <scope>NUCLEOTIDE SEQUENCE [LARGE SCALE GENOMIC DNA]</scope>
    <source>
        <strain evidence="10">EMML 3041</strain>
    </source>
</reference>
<dbReference type="PATRIC" id="fig|1007676.4.peg.2543"/>
<dbReference type="GO" id="GO:0016887">
    <property type="term" value="F:ATP hydrolysis activity"/>
    <property type="evidence" value="ECO:0007669"/>
    <property type="project" value="InterPro"/>
</dbReference>
<name>A0A0H4QNE8_9LACO</name>
<gene>
    <name evidence="9" type="ORF">ABM34_12565</name>
</gene>